<dbReference type="InterPro" id="IPR006741">
    <property type="entry name" value="AgrB"/>
</dbReference>
<protein>
    <recommendedName>
        <fullName evidence="11">Accessory gene regulator B</fullName>
    </recommendedName>
</protein>
<keyword evidence="6 8" id="KW-1133">Transmembrane helix</keyword>
<organism evidence="9 10">
    <name type="scientific">Roseburia faecis</name>
    <dbReference type="NCBI Taxonomy" id="301302"/>
    <lineage>
        <taxon>Bacteria</taxon>
        <taxon>Bacillati</taxon>
        <taxon>Bacillota</taxon>
        <taxon>Clostridia</taxon>
        <taxon>Lachnospirales</taxon>
        <taxon>Lachnospiraceae</taxon>
        <taxon>Roseburia</taxon>
    </lineage>
</organism>
<evidence type="ECO:0000256" key="1">
    <source>
        <dbReference type="ARBA" id="ARBA00022475"/>
    </source>
</evidence>
<evidence type="ECO:0000256" key="3">
    <source>
        <dbReference type="ARBA" id="ARBA00022670"/>
    </source>
</evidence>
<evidence type="ECO:0000313" key="10">
    <source>
        <dbReference type="Proteomes" id="UP000049979"/>
    </source>
</evidence>
<dbReference type="GO" id="GO:0016020">
    <property type="term" value="C:membrane"/>
    <property type="evidence" value="ECO:0007669"/>
    <property type="project" value="InterPro"/>
</dbReference>
<dbReference type="RefSeq" id="WP_055068779.1">
    <property type="nucleotide sequence ID" value="NZ_CP173697.1"/>
</dbReference>
<dbReference type="GO" id="GO:0006508">
    <property type="term" value="P:proteolysis"/>
    <property type="evidence" value="ECO:0007669"/>
    <property type="project" value="UniProtKB-KW"/>
</dbReference>
<dbReference type="SMART" id="SM00793">
    <property type="entry name" value="AgrB"/>
    <property type="match status" value="1"/>
</dbReference>
<feature type="transmembrane region" description="Helical" evidence="8">
    <location>
        <begin position="168"/>
        <end position="185"/>
    </location>
</feature>
<sequence length="194" mass="22390">MSGLSKMIADFFVRENVIEHEEYEIYKYGSDILIENIGTTIFLICLGFIFNKEISTLIFIAVFAGIRRYSGGYHAKTKLKCYILTITNWAVVIVLQRLQQKFGFTRFGIELIICCMVFMVMFFFAPVENPGKPLFERVRIVNKRKTLIITLMVIIISLSIRIKLPDASFAILVVLIEVALLIIWGKELPVYFKE</sequence>
<accession>A0A0M6WYS5</accession>
<feature type="transmembrane region" description="Helical" evidence="8">
    <location>
        <begin position="104"/>
        <end position="125"/>
    </location>
</feature>
<dbReference type="Proteomes" id="UP000049979">
    <property type="component" value="Unassembled WGS sequence"/>
</dbReference>
<keyword evidence="3" id="KW-0645">Protease</keyword>
<keyword evidence="2" id="KW-0673">Quorum sensing</keyword>
<reference evidence="10" key="1">
    <citation type="submission" date="2015-05" db="EMBL/GenBank/DDBJ databases">
        <authorList>
            <consortium name="Pathogen Informatics"/>
        </authorList>
    </citation>
    <scope>NUCLEOTIDE SEQUENCE [LARGE SCALE GENOMIC DNA]</scope>
    <source>
        <strain evidence="10">M72</strain>
    </source>
</reference>
<evidence type="ECO:0000256" key="5">
    <source>
        <dbReference type="ARBA" id="ARBA00022801"/>
    </source>
</evidence>
<dbReference type="AlphaFoldDB" id="A0A0M6WYS5"/>
<evidence type="ECO:0000256" key="2">
    <source>
        <dbReference type="ARBA" id="ARBA00022654"/>
    </source>
</evidence>
<keyword evidence="7 8" id="KW-0472">Membrane</keyword>
<evidence type="ECO:0000256" key="8">
    <source>
        <dbReference type="SAM" id="Phobius"/>
    </source>
</evidence>
<evidence type="ECO:0000256" key="7">
    <source>
        <dbReference type="ARBA" id="ARBA00023136"/>
    </source>
</evidence>
<dbReference type="GO" id="GO:0008233">
    <property type="term" value="F:peptidase activity"/>
    <property type="evidence" value="ECO:0007669"/>
    <property type="project" value="UniProtKB-KW"/>
</dbReference>
<keyword evidence="1" id="KW-1003">Cell membrane</keyword>
<evidence type="ECO:0000313" key="9">
    <source>
        <dbReference type="EMBL" id="CRL42716.1"/>
    </source>
</evidence>
<feature type="transmembrane region" description="Helical" evidence="8">
    <location>
        <begin position="79"/>
        <end position="98"/>
    </location>
</feature>
<dbReference type="GO" id="GO:0009372">
    <property type="term" value="P:quorum sensing"/>
    <property type="evidence" value="ECO:0007669"/>
    <property type="project" value="UniProtKB-KW"/>
</dbReference>
<feature type="transmembrane region" description="Helical" evidence="8">
    <location>
        <begin position="146"/>
        <end position="162"/>
    </location>
</feature>
<keyword evidence="4 8" id="KW-0812">Transmembrane</keyword>
<evidence type="ECO:0000256" key="6">
    <source>
        <dbReference type="ARBA" id="ARBA00022989"/>
    </source>
</evidence>
<keyword evidence="5" id="KW-0378">Hydrolase</keyword>
<gene>
    <name evidence="9" type="ORF">M72_16531</name>
</gene>
<name>A0A0M6WYS5_9FIRM</name>
<evidence type="ECO:0008006" key="11">
    <source>
        <dbReference type="Google" id="ProtNLM"/>
    </source>
</evidence>
<proteinExistence type="predicted"/>
<dbReference type="EMBL" id="CVRR01000071">
    <property type="protein sequence ID" value="CRL42716.1"/>
    <property type="molecule type" value="Genomic_DNA"/>
</dbReference>
<dbReference type="OrthoDB" id="9815055at2"/>
<keyword evidence="10" id="KW-1185">Reference proteome</keyword>
<feature type="transmembrane region" description="Helical" evidence="8">
    <location>
        <begin position="41"/>
        <end position="67"/>
    </location>
</feature>
<evidence type="ECO:0000256" key="4">
    <source>
        <dbReference type="ARBA" id="ARBA00022692"/>
    </source>
</evidence>
<dbReference type="Pfam" id="PF04647">
    <property type="entry name" value="AgrB"/>
    <property type="match status" value="1"/>
</dbReference>